<feature type="compositionally biased region" description="Low complexity" evidence="1">
    <location>
        <begin position="31"/>
        <end position="57"/>
    </location>
</feature>
<accession>A0A6G9YJG0</accession>
<name>A0A6G9YJG0_9NOCA</name>
<feature type="transmembrane region" description="Helical" evidence="2">
    <location>
        <begin position="206"/>
        <end position="230"/>
    </location>
</feature>
<feature type="compositionally biased region" description="Low complexity" evidence="1">
    <location>
        <begin position="168"/>
        <end position="196"/>
    </location>
</feature>
<feature type="compositionally biased region" description="Low complexity" evidence="1">
    <location>
        <begin position="237"/>
        <end position="251"/>
    </location>
</feature>
<feature type="compositionally biased region" description="Polar residues" evidence="1">
    <location>
        <begin position="1"/>
        <end position="11"/>
    </location>
</feature>
<keyword evidence="4" id="KW-1185">Reference proteome</keyword>
<keyword evidence="2" id="KW-0472">Membrane</keyword>
<evidence type="ECO:0000256" key="1">
    <source>
        <dbReference type="SAM" id="MobiDB-lite"/>
    </source>
</evidence>
<feature type="region of interest" description="Disordered" evidence="1">
    <location>
        <begin position="1"/>
        <end position="196"/>
    </location>
</feature>
<proteinExistence type="predicted"/>
<feature type="region of interest" description="Disordered" evidence="1">
    <location>
        <begin position="234"/>
        <end position="265"/>
    </location>
</feature>
<protein>
    <submittedName>
        <fullName evidence="3">Uncharacterized protein</fullName>
    </submittedName>
</protein>
<dbReference type="AlphaFoldDB" id="A0A6G9YJG0"/>
<gene>
    <name evidence="3" type="ORF">F5544_27400</name>
</gene>
<feature type="compositionally biased region" description="Polar residues" evidence="1">
    <location>
        <begin position="109"/>
        <end position="136"/>
    </location>
</feature>
<reference evidence="3 4" key="1">
    <citation type="journal article" date="2019" name="ACS Chem. Biol.">
        <title>Identification and Mobilization of a Cryptic Antibiotic Biosynthesis Gene Locus from a Human-Pathogenic Nocardia Isolate.</title>
        <authorList>
            <person name="Herisse M."/>
            <person name="Ishida K."/>
            <person name="Porter J.L."/>
            <person name="Howden B."/>
            <person name="Hertweck C."/>
            <person name="Stinear T.P."/>
            <person name="Pidot S.J."/>
        </authorList>
    </citation>
    <scope>NUCLEOTIDE SEQUENCE [LARGE SCALE GENOMIC DNA]</scope>
    <source>
        <strain evidence="3 4">AUSMDU00012717</strain>
    </source>
</reference>
<dbReference type="EMBL" id="CP046172">
    <property type="protein sequence ID" value="QIS13334.1"/>
    <property type="molecule type" value="Genomic_DNA"/>
</dbReference>
<feature type="compositionally biased region" description="Pro residues" evidence="1">
    <location>
        <begin position="153"/>
        <end position="167"/>
    </location>
</feature>
<dbReference type="RefSeq" id="WP_167475883.1">
    <property type="nucleotide sequence ID" value="NZ_CP046172.1"/>
</dbReference>
<keyword evidence="2" id="KW-1133">Transmembrane helix</keyword>
<organism evidence="3 4">
    <name type="scientific">Nocardia arthritidis</name>
    <dbReference type="NCBI Taxonomy" id="228602"/>
    <lineage>
        <taxon>Bacteria</taxon>
        <taxon>Bacillati</taxon>
        <taxon>Actinomycetota</taxon>
        <taxon>Actinomycetes</taxon>
        <taxon>Mycobacteriales</taxon>
        <taxon>Nocardiaceae</taxon>
        <taxon>Nocardia</taxon>
    </lineage>
</organism>
<evidence type="ECO:0000313" key="4">
    <source>
        <dbReference type="Proteomes" id="UP000503540"/>
    </source>
</evidence>
<keyword evidence="2" id="KW-0812">Transmembrane</keyword>
<feature type="compositionally biased region" description="Polar residues" evidence="1">
    <location>
        <begin position="58"/>
        <end position="77"/>
    </location>
</feature>
<sequence length="416" mass="44544">MTHGNEPQQPQDEVLNWWDQPAHSAQPSDASTPQGGQSPAQGQPTAQGWQQSSAQGQPTAQGWQQSPAQGQPTAQGWQQPSSQDQPTPSTWQPSPTQGQPTPQGWQSPAQGQSTPQGWQSPAQGQSTPQGWQSPAQGQPIAQGWQQSPAQGQPTPPTLQQPPAPEQPNPQSWAQQAWQQPSDQPQSEGNPAYQAAPIYPAPPRKSYTGALVAVAVLVVAALGVAIGFFALSDRNDSDTSAADTTTAAAPTISKPPAITAAPGKPSAGHLSYTEYGNKDWDFKYDDVTLHADWVDGRDYADCHPIEKQGKLTALGCQYAAELVYKAENGGLMLTQFILGMGDEAEAAAAVGKYTDKDLSLRKGTYIEHFTTGKWKDGSRKEFVVVTFATATGAVDPSMVQKYLHYRNADTLAALIWR</sequence>
<dbReference type="Proteomes" id="UP000503540">
    <property type="component" value="Chromosome"/>
</dbReference>
<evidence type="ECO:0000313" key="3">
    <source>
        <dbReference type="EMBL" id="QIS13334.1"/>
    </source>
</evidence>
<feature type="compositionally biased region" description="Low complexity" evidence="1">
    <location>
        <begin position="78"/>
        <end position="108"/>
    </location>
</feature>
<dbReference type="KEGG" id="nah:F5544_27400"/>
<evidence type="ECO:0000256" key="2">
    <source>
        <dbReference type="SAM" id="Phobius"/>
    </source>
</evidence>